<comment type="caution">
    <text evidence="5">The sequence shown here is derived from an EMBL/GenBank/DDBJ whole genome shotgun (WGS) entry which is preliminary data.</text>
</comment>
<organism evidence="5 6">
    <name type="scientific">Silvanigrella paludirubra</name>
    <dbReference type="NCBI Taxonomy" id="2499159"/>
    <lineage>
        <taxon>Bacteria</taxon>
        <taxon>Pseudomonadati</taxon>
        <taxon>Bdellovibrionota</taxon>
        <taxon>Oligoflexia</taxon>
        <taxon>Silvanigrellales</taxon>
        <taxon>Silvanigrellaceae</taxon>
        <taxon>Silvanigrella</taxon>
    </lineage>
</organism>
<keyword evidence="3" id="KW-0418">Kinase</keyword>
<evidence type="ECO:0000256" key="2">
    <source>
        <dbReference type="ARBA" id="ARBA00022679"/>
    </source>
</evidence>
<proteinExistence type="inferred from homology"/>
<dbReference type="AlphaFoldDB" id="A0A6N6VV87"/>
<evidence type="ECO:0000256" key="3">
    <source>
        <dbReference type="ARBA" id="ARBA00022777"/>
    </source>
</evidence>
<dbReference type="InterPro" id="IPR052028">
    <property type="entry name" value="HipA_Ser/Thr_kinase"/>
</dbReference>
<keyword evidence="6" id="KW-1185">Reference proteome</keyword>
<evidence type="ECO:0000256" key="1">
    <source>
        <dbReference type="ARBA" id="ARBA00010164"/>
    </source>
</evidence>
<dbReference type="Pfam" id="PF07804">
    <property type="entry name" value="HipA_C"/>
    <property type="match status" value="1"/>
</dbReference>
<evidence type="ECO:0000313" key="6">
    <source>
        <dbReference type="Proteomes" id="UP000437748"/>
    </source>
</evidence>
<feature type="domain" description="HipA-like C-terminal" evidence="4">
    <location>
        <begin position="60"/>
        <end position="284"/>
    </location>
</feature>
<accession>A0A6N6VV87</accession>
<evidence type="ECO:0000313" key="5">
    <source>
        <dbReference type="EMBL" id="KAB8039774.1"/>
    </source>
</evidence>
<dbReference type="GO" id="GO:0004674">
    <property type="term" value="F:protein serine/threonine kinase activity"/>
    <property type="evidence" value="ECO:0007669"/>
    <property type="project" value="TreeGrafter"/>
</dbReference>
<evidence type="ECO:0000259" key="4">
    <source>
        <dbReference type="Pfam" id="PF07804"/>
    </source>
</evidence>
<dbReference type="InterPro" id="IPR012893">
    <property type="entry name" value="HipA-like_C"/>
</dbReference>
<dbReference type="OrthoDB" id="5294599at2"/>
<name>A0A6N6VV87_9BACT</name>
<keyword evidence="2" id="KW-0808">Transferase</keyword>
<sequence>MKNKIIKNCLICFQSLENDNNYYHENCCKNLFNSTQPPSISLEKKEIEKLALQNLNKRLAVTGVQKKLSIRLFSENKNSVPKLTIVGALSGQYILKPQSKDFPYMPELEALTMQLAKKCGIDVADNGLIFLKDKSLAYITKRFDRINEKKRACEDLCQLSEVLTEQKYRSTAEKTAKVIKKYSSFPGNELLKYFEITLFCFITGNADMHLKNFSLLTNENDIIQLSPAYDLISTRLLIPIKEDHEELVLSVNGKKSNIKRKDFEFFSNNVGINEKSFNFILNNFFSKKEEMFHLIENSYISEKMKKEYILLIEERMKRIMN</sequence>
<dbReference type="PANTHER" id="PTHR37419">
    <property type="entry name" value="SERINE/THREONINE-PROTEIN KINASE TOXIN HIPA"/>
    <property type="match status" value="1"/>
</dbReference>
<dbReference type="GO" id="GO:0005829">
    <property type="term" value="C:cytosol"/>
    <property type="evidence" value="ECO:0007669"/>
    <property type="project" value="TreeGrafter"/>
</dbReference>
<dbReference type="Gene3D" id="1.10.1070.20">
    <property type="match status" value="1"/>
</dbReference>
<dbReference type="Proteomes" id="UP000437748">
    <property type="component" value="Unassembled WGS sequence"/>
</dbReference>
<dbReference type="RefSeq" id="WP_153419254.1">
    <property type="nucleotide sequence ID" value="NZ_WFLM01000002.1"/>
</dbReference>
<dbReference type="EMBL" id="WFLM01000002">
    <property type="protein sequence ID" value="KAB8039774.1"/>
    <property type="molecule type" value="Genomic_DNA"/>
</dbReference>
<gene>
    <name evidence="5" type="ORF">GCL60_05785</name>
</gene>
<protein>
    <submittedName>
        <fullName evidence="5">Type II toxin-antitoxin system HipA family toxin</fullName>
    </submittedName>
</protein>
<reference evidence="5 6" key="1">
    <citation type="submission" date="2019-10" db="EMBL/GenBank/DDBJ databases">
        <title>New species of Slilvanegrellaceae.</title>
        <authorList>
            <person name="Pitt A."/>
            <person name="Hahn M.W."/>
        </authorList>
    </citation>
    <scope>NUCLEOTIDE SEQUENCE [LARGE SCALE GENOMIC DNA]</scope>
    <source>
        <strain evidence="5 6">SP-Ram-0.45-NSY-1</strain>
    </source>
</reference>
<dbReference type="PANTHER" id="PTHR37419:SF1">
    <property type="entry name" value="SERINE_THREONINE-PROTEIN KINASE TOXIN HIPA"/>
    <property type="match status" value="1"/>
</dbReference>
<comment type="similarity">
    <text evidence="1">Belongs to the HipA Ser/Thr kinase family.</text>
</comment>